<dbReference type="KEGG" id="tps:THAPSDRAFT_21316"/>
<dbReference type="EMBL" id="CM000639">
    <property type="protein sequence ID" value="EED94781.1"/>
    <property type="molecule type" value="Genomic_DNA"/>
</dbReference>
<name>B8BUL9_THAPS</name>
<dbReference type="AlphaFoldDB" id="B8BUL9"/>
<sequence>MPPRLRVYRKLLSAFIFVAIYMVSRTPYNAKLGHSTTNTSSHTSFSHNKVYSTIQHRAESSLESVRVSFKLHTIDDVPVPDKFLSVDTFVCQKRSDLPPSFAPTQDGRLFDFTTTVSTDLKLIFMGDSLGHQFSQGFDAAVLEEGHESRRNVMLKYQIKRKIFDCLTISAPTRGGGVSAFWRFTKLLQRGKGRKSMACSAIETGWGQNFALRLLDYQYSDDSAPNSANIVAGFDAAILRIPHGWMKAEEITRERLVEAINFCNEVLGVRTVVITTIAINNNAMKTGEWDEVTKTNVMIQNIQDNWKQPNDGEDGVEWVLLQQFSSFTLELIKANAEYIGYDVSNNDYLFDQLAGNLNWPQAIPMVCANKPRDNLVTECHRNKISPDGIHWCVETIGPRYTASVACLLGCIYNGRTPERTTDGLASLRRCEHDCNEQFMTLKRVDEEWIGNGRTIFSESKPVV</sequence>
<protein>
    <submittedName>
        <fullName evidence="1">Uncharacterized protein</fullName>
    </submittedName>
</protein>
<dbReference type="GeneID" id="7450390"/>
<evidence type="ECO:0000313" key="1">
    <source>
        <dbReference type="EMBL" id="EED94781.1"/>
    </source>
</evidence>
<dbReference type="PaxDb" id="35128-Thaps21316"/>
<dbReference type="HOGENOM" id="CLU_592518_0_0_1"/>
<dbReference type="eggNOG" id="ENOG502RWG9">
    <property type="taxonomic scope" value="Eukaryota"/>
</dbReference>
<dbReference type="OMA" id="IHWCVET"/>
<keyword evidence="2" id="KW-1185">Reference proteome</keyword>
<proteinExistence type="predicted"/>
<dbReference type="RefSeq" id="XP_002287338.1">
    <property type="nucleotide sequence ID" value="XM_002287302.1"/>
</dbReference>
<dbReference type="Proteomes" id="UP000001449">
    <property type="component" value="Chromosome 2"/>
</dbReference>
<evidence type="ECO:0000313" key="2">
    <source>
        <dbReference type="Proteomes" id="UP000001449"/>
    </source>
</evidence>
<dbReference type="InParanoid" id="B8BUL9"/>
<reference evidence="1 2" key="1">
    <citation type="journal article" date="2004" name="Science">
        <title>The genome of the diatom Thalassiosira pseudonana: ecology, evolution, and metabolism.</title>
        <authorList>
            <person name="Armbrust E.V."/>
            <person name="Berges J.A."/>
            <person name="Bowler C."/>
            <person name="Green B.R."/>
            <person name="Martinez D."/>
            <person name="Putnam N.H."/>
            <person name="Zhou S."/>
            <person name="Allen A.E."/>
            <person name="Apt K.E."/>
            <person name="Bechner M."/>
            <person name="Brzezinski M.A."/>
            <person name="Chaal B.K."/>
            <person name="Chiovitti A."/>
            <person name="Davis A.K."/>
            <person name="Demarest M.S."/>
            <person name="Detter J.C."/>
            <person name="Glavina T."/>
            <person name="Goodstein D."/>
            <person name="Hadi M.Z."/>
            <person name="Hellsten U."/>
            <person name="Hildebrand M."/>
            <person name="Jenkins B.D."/>
            <person name="Jurka J."/>
            <person name="Kapitonov V.V."/>
            <person name="Kroger N."/>
            <person name="Lau W.W."/>
            <person name="Lane T.W."/>
            <person name="Larimer F.W."/>
            <person name="Lippmeier J.C."/>
            <person name="Lucas S."/>
            <person name="Medina M."/>
            <person name="Montsant A."/>
            <person name="Obornik M."/>
            <person name="Parker M.S."/>
            <person name="Palenik B."/>
            <person name="Pazour G.J."/>
            <person name="Richardson P.M."/>
            <person name="Rynearson T.A."/>
            <person name="Saito M.A."/>
            <person name="Schwartz D.C."/>
            <person name="Thamatrakoln K."/>
            <person name="Valentin K."/>
            <person name="Vardi A."/>
            <person name="Wilkerson F.P."/>
            <person name="Rokhsar D.S."/>
        </authorList>
    </citation>
    <scope>NUCLEOTIDE SEQUENCE [LARGE SCALE GENOMIC DNA]</scope>
    <source>
        <strain evidence="1 2">CCMP1335</strain>
    </source>
</reference>
<gene>
    <name evidence="1" type="ORF">THAPSDRAFT_21316</name>
</gene>
<organism evidence="1 2">
    <name type="scientific">Thalassiosira pseudonana</name>
    <name type="common">Marine diatom</name>
    <name type="synonym">Cyclotella nana</name>
    <dbReference type="NCBI Taxonomy" id="35128"/>
    <lineage>
        <taxon>Eukaryota</taxon>
        <taxon>Sar</taxon>
        <taxon>Stramenopiles</taxon>
        <taxon>Ochrophyta</taxon>
        <taxon>Bacillariophyta</taxon>
        <taxon>Coscinodiscophyceae</taxon>
        <taxon>Thalassiosirophycidae</taxon>
        <taxon>Thalassiosirales</taxon>
        <taxon>Thalassiosiraceae</taxon>
        <taxon>Thalassiosira</taxon>
    </lineage>
</organism>
<accession>B8BUL9</accession>
<reference evidence="1 2" key="2">
    <citation type="journal article" date="2008" name="Nature">
        <title>The Phaeodactylum genome reveals the evolutionary history of diatom genomes.</title>
        <authorList>
            <person name="Bowler C."/>
            <person name="Allen A.E."/>
            <person name="Badger J.H."/>
            <person name="Grimwood J."/>
            <person name="Jabbari K."/>
            <person name="Kuo A."/>
            <person name="Maheswari U."/>
            <person name="Martens C."/>
            <person name="Maumus F."/>
            <person name="Otillar R.P."/>
            <person name="Rayko E."/>
            <person name="Salamov A."/>
            <person name="Vandepoele K."/>
            <person name="Beszteri B."/>
            <person name="Gruber A."/>
            <person name="Heijde M."/>
            <person name="Katinka M."/>
            <person name="Mock T."/>
            <person name="Valentin K."/>
            <person name="Verret F."/>
            <person name="Berges J.A."/>
            <person name="Brownlee C."/>
            <person name="Cadoret J.P."/>
            <person name="Chiovitti A."/>
            <person name="Choi C.J."/>
            <person name="Coesel S."/>
            <person name="De Martino A."/>
            <person name="Detter J.C."/>
            <person name="Durkin C."/>
            <person name="Falciatore A."/>
            <person name="Fournet J."/>
            <person name="Haruta M."/>
            <person name="Huysman M.J."/>
            <person name="Jenkins B.D."/>
            <person name="Jiroutova K."/>
            <person name="Jorgensen R.E."/>
            <person name="Joubert Y."/>
            <person name="Kaplan A."/>
            <person name="Kroger N."/>
            <person name="Kroth P.G."/>
            <person name="La Roche J."/>
            <person name="Lindquist E."/>
            <person name="Lommer M."/>
            <person name="Martin-Jezequel V."/>
            <person name="Lopez P.J."/>
            <person name="Lucas S."/>
            <person name="Mangogna M."/>
            <person name="McGinnis K."/>
            <person name="Medlin L.K."/>
            <person name="Montsant A."/>
            <person name="Oudot-Le Secq M.P."/>
            <person name="Napoli C."/>
            <person name="Obornik M."/>
            <person name="Parker M.S."/>
            <person name="Petit J.L."/>
            <person name="Porcel B.M."/>
            <person name="Poulsen N."/>
            <person name="Robison M."/>
            <person name="Rychlewski L."/>
            <person name="Rynearson T.A."/>
            <person name="Schmutz J."/>
            <person name="Shapiro H."/>
            <person name="Siaut M."/>
            <person name="Stanley M."/>
            <person name="Sussman M.R."/>
            <person name="Taylor A.R."/>
            <person name="Vardi A."/>
            <person name="von Dassow P."/>
            <person name="Vyverman W."/>
            <person name="Willis A."/>
            <person name="Wyrwicz L.S."/>
            <person name="Rokhsar D.S."/>
            <person name="Weissenbach J."/>
            <person name="Armbrust E.V."/>
            <person name="Green B.R."/>
            <person name="Van de Peer Y."/>
            <person name="Grigoriev I.V."/>
        </authorList>
    </citation>
    <scope>NUCLEOTIDE SEQUENCE [LARGE SCALE GENOMIC DNA]</scope>
    <source>
        <strain evidence="1 2">CCMP1335</strain>
    </source>
</reference>